<gene>
    <name evidence="1" type="ORF">M9458_030218</name>
</gene>
<feature type="non-terminal residue" evidence="1">
    <location>
        <position position="50"/>
    </location>
</feature>
<reference evidence="1 2" key="1">
    <citation type="submission" date="2024-05" db="EMBL/GenBank/DDBJ databases">
        <title>Genome sequencing and assembly of Indian major carp, Cirrhinus mrigala (Hamilton, 1822).</title>
        <authorList>
            <person name="Mohindra V."/>
            <person name="Chowdhury L.M."/>
            <person name="Lal K."/>
            <person name="Jena J.K."/>
        </authorList>
    </citation>
    <scope>NUCLEOTIDE SEQUENCE [LARGE SCALE GENOMIC DNA]</scope>
    <source>
        <strain evidence="1">CM1030</strain>
        <tissue evidence="1">Blood</tissue>
    </source>
</reference>
<evidence type="ECO:0000313" key="2">
    <source>
        <dbReference type="Proteomes" id="UP001529510"/>
    </source>
</evidence>
<protein>
    <submittedName>
        <fullName evidence="1">Uncharacterized protein</fullName>
    </submittedName>
</protein>
<evidence type="ECO:0000313" key="1">
    <source>
        <dbReference type="EMBL" id="KAL0174250.1"/>
    </source>
</evidence>
<name>A0ABD0PKH7_CIRMR</name>
<dbReference type="Proteomes" id="UP001529510">
    <property type="component" value="Unassembled WGS sequence"/>
</dbReference>
<organism evidence="1 2">
    <name type="scientific">Cirrhinus mrigala</name>
    <name type="common">Mrigala</name>
    <dbReference type="NCBI Taxonomy" id="683832"/>
    <lineage>
        <taxon>Eukaryota</taxon>
        <taxon>Metazoa</taxon>
        <taxon>Chordata</taxon>
        <taxon>Craniata</taxon>
        <taxon>Vertebrata</taxon>
        <taxon>Euteleostomi</taxon>
        <taxon>Actinopterygii</taxon>
        <taxon>Neopterygii</taxon>
        <taxon>Teleostei</taxon>
        <taxon>Ostariophysi</taxon>
        <taxon>Cypriniformes</taxon>
        <taxon>Cyprinidae</taxon>
        <taxon>Labeoninae</taxon>
        <taxon>Labeonini</taxon>
        <taxon>Cirrhinus</taxon>
    </lineage>
</organism>
<keyword evidence="2" id="KW-1185">Reference proteome</keyword>
<proteinExistence type="predicted"/>
<accession>A0ABD0PKH7</accession>
<dbReference type="AlphaFoldDB" id="A0ABD0PKH7"/>
<feature type="non-terminal residue" evidence="1">
    <location>
        <position position="1"/>
    </location>
</feature>
<comment type="caution">
    <text evidence="1">The sequence shown here is derived from an EMBL/GenBank/DDBJ whole genome shotgun (WGS) entry which is preliminary data.</text>
</comment>
<sequence length="50" mass="5656">ERIFKENKETKVTTFDDTVIECGIMGVVVFIPTAMQSDGTRADIIFMDEL</sequence>
<dbReference type="EMBL" id="JAMKFB020000015">
    <property type="protein sequence ID" value="KAL0174250.1"/>
    <property type="molecule type" value="Genomic_DNA"/>
</dbReference>